<feature type="domain" description="TonB C-terminal" evidence="1">
    <location>
        <begin position="135"/>
        <end position="208"/>
    </location>
</feature>
<evidence type="ECO:0000313" key="3">
    <source>
        <dbReference type="Proteomes" id="UP001297581"/>
    </source>
</evidence>
<keyword evidence="3" id="KW-1185">Reference proteome</keyword>
<dbReference type="AlphaFoldDB" id="A0AAJ1BH29"/>
<evidence type="ECO:0000313" key="2">
    <source>
        <dbReference type="EMBL" id="MCH4294628.1"/>
    </source>
</evidence>
<organism evidence="2 3">
    <name type="scientific">Shewanella zhuhaiensis</name>
    <dbReference type="NCBI Taxonomy" id="2919576"/>
    <lineage>
        <taxon>Bacteria</taxon>
        <taxon>Pseudomonadati</taxon>
        <taxon>Pseudomonadota</taxon>
        <taxon>Gammaproteobacteria</taxon>
        <taxon>Alteromonadales</taxon>
        <taxon>Shewanellaceae</taxon>
        <taxon>Shewanella</taxon>
    </lineage>
</organism>
<proteinExistence type="predicted"/>
<gene>
    <name evidence="2" type="ORF">MJ923_09980</name>
</gene>
<comment type="caution">
    <text evidence="2">The sequence shown here is derived from an EMBL/GenBank/DDBJ whole genome shotgun (WGS) entry which is preliminary data.</text>
</comment>
<dbReference type="InterPro" id="IPR037682">
    <property type="entry name" value="TonB_C"/>
</dbReference>
<dbReference type="EMBL" id="JAKUDL010000003">
    <property type="protein sequence ID" value="MCH4294628.1"/>
    <property type="molecule type" value="Genomic_DNA"/>
</dbReference>
<dbReference type="Proteomes" id="UP001297581">
    <property type="component" value="Unassembled WGS sequence"/>
</dbReference>
<name>A0AAJ1BH29_9GAMM</name>
<protein>
    <submittedName>
        <fullName evidence="2">Energy transducer TonB</fullName>
    </submittedName>
</protein>
<dbReference type="GO" id="GO:0055085">
    <property type="term" value="P:transmembrane transport"/>
    <property type="evidence" value="ECO:0007669"/>
    <property type="project" value="InterPro"/>
</dbReference>
<reference evidence="2 3" key="1">
    <citation type="submission" date="2022-02" db="EMBL/GenBank/DDBJ databases">
        <title>The genome sequence of Shewanella sp. 3B26.</title>
        <authorList>
            <person name="Du J."/>
        </authorList>
    </citation>
    <scope>NUCLEOTIDE SEQUENCE [LARGE SCALE GENOMIC DNA]</scope>
    <source>
        <strain evidence="2 3">3B26</strain>
    </source>
</reference>
<dbReference type="RefSeq" id="WP_240590954.1">
    <property type="nucleotide sequence ID" value="NZ_JAKUDL010000003.1"/>
</dbReference>
<accession>A0AAJ1BH29</accession>
<evidence type="ECO:0000259" key="1">
    <source>
        <dbReference type="Pfam" id="PF03544"/>
    </source>
</evidence>
<dbReference type="Pfam" id="PF03544">
    <property type="entry name" value="TonB_C"/>
    <property type="match status" value="1"/>
</dbReference>
<dbReference type="SUPFAM" id="SSF74653">
    <property type="entry name" value="TolA/TonB C-terminal domain"/>
    <property type="match status" value="1"/>
</dbReference>
<dbReference type="Gene3D" id="3.30.1150.10">
    <property type="match status" value="1"/>
</dbReference>
<sequence length="210" mass="22403">MKKAKQHLLGTLGAMALMGLGLSVLVLGQRLLPEMNHTLMVREVTTVALPPPPPPQSVPPTPVATPLAVSVQGQGAALELSLELPEPQPMSLTAPEVHIALSQDWQADLSVDWEAFGLEELDGLPQLLTQVKTAFPAALARKGVNKAVVRLDVFIDESGKPTLVAVADNPHPELQDAINKLVKGSRFSAPTRGGAAVKARFIWPVEFKKS</sequence>